<dbReference type="Pfam" id="PF05853">
    <property type="entry name" value="BKACE"/>
    <property type="match status" value="1"/>
</dbReference>
<dbReference type="PANTHER" id="PTHR37418">
    <property type="entry name" value="3-KETO-5-AMINOHEXANOATE CLEAVAGE ENZYME-RELATED"/>
    <property type="match status" value="1"/>
</dbReference>
<dbReference type="InterPro" id="IPR008567">
    <property type="entry name" value="BKACE"/>
</dbReference>
<protein>
    <submittedName>
        <fullName evidence="1">3-keto-5-aminohexanoate cleavage protein</fullName>
    </submittedName>
</protein>
<dbReference type="InterPro" id="IPR013785">
    <property type="entry name" value="Aldolase_TIM"/>
</dbReference>
<keyword evidence="2" id="KW-1185">Reference proteome</keyword>
<gene>
    <name evidence="1" type="ORF">GCM10022255_074280</name>
</gene>
<organism evidence="1 2">
    <name type="scientific">Dactylosporangium darangshiense</name>
    <dbReference type="NCBI Taxonomy" id="579108"/>
    <lineage>
        <taxon>Bacteria</taxon>
        <taxon>Bacillati</taxon>
        <taxon>Actinomycetota</taxon>
        <taxon>Actinomycetes</taxon>
        <taxon>Micromonosporales</taxon>
        <taxon>Micromonosporaceae</taxon>
        <taxon>Dactylosporangium</taxon>
    </lineage>
</organism>
<reference evidence="2" key="1">
    <citation type="journal article" date="2019" name="Int. J. Syst. Evol. Microbiol.">
        <title>The Global Catalogue of Microorganisms (GCM) 10K type strain sequencing project: providing services to taxonomists for standard genome sequencing and annotation.</title>
        <authorList>
            <consortium name="The Broad Institute Genomics Platform"/>
            <consortium name="The Broad Institute Genome Sequencing Center for Infectious Disease"/>
            <person name="Wu L."/>
            <person name="Ma J."/>
        </authorList>
    </citation>
    <scope>NUCLEOTIDE SEQUENCE [LARGE SCALE GENOMIC DNA]</scope>
    <source>
        <strain evidence="2">JCM 17441</strain>
    </source>
</reference>
<evidence type="ECO:0000313" key="1">
    <source>
        <dbReference type="EMBL" id="GAA4257457.1"/>
    </source>
</evidence>
<proteinExistence type="predicted"/>
<evidence type="ECO:0000313" key="2">
    <source>
        <dbReference type="Proteomes" id="UP001500620"/>
    </source>
</evidence>
<comment type="caution">
    <text evidence="1">The sequence shown here is derived from an EMBL/GenBank/DDBJ whole genome shotgun (WGS) entry which is preliminary data.</text>
</comment>
<accession>A0ABP8DJE0</accession>
<name>A0ABP8DJE0_9ACTN</name>
<dbReference type="EMBL" id="BAABAT010000027">
    <property type="protein sequence ID" value="GAA4257457.1"/>
    <property type="molecule type" value="Genomic_DNA"/>
</dbReference>
<dbReference type="RefSeq" id="WP_345134423.1">
    <property type="nucleotide sequence ID" value="NZ_BAABAT010000027.1"/>
</dbReference>
<sequence>MPFARNSCGVLAPIARIKVALNGGRHRGAHPALPCTPAELAGAARAAVAAGAEAVHLHPRAASGAESLDAGDVGAAVAAVREACPATPIGVTTGLWITGRDVEARRRAVGGWGGLSPYHMPDFASVNVSEPGFTGVLEALGEFGVAVEAGVWSVADAGALSMAAGLPRLLIEIMTPDEDPLAILARLDSAGVPGARLLHGEGPLCWPMVALAGRLGLPTRIGLEDTLTGPDGEPVADNASLVRLALSVWSAAASA</sequence>
<dbReference type="Proteomes" id="UP001500620">
    <property type="component" value="Unassembled WGS sequence"/>
</dbReference>
<dbReference type="PANTHER" id="PTHR37418:SF1">
    <property type="entry name" value="3-KETO-5-AMINOHEXANOATE CLEAVAGE PROTEIN"/>
    <property type="match status" value="1"/>
</dbReference>
<dbReference type="Gene3D" id="3.20.20.70">
    <property type="entry name" value="Aldolase class I"/>
    <property type="match status" value="2"/>
</dbReference>